<dbReference type="EnsemblMetazoa" id="HelroT175643">
    <property type="protein sequence ID" value="HelroP175643"/>
    <property type="gene ID" value="HelroG175643"/>
</dbReference>
<evidence type="ECO:0000256" key="3">
    <source>
        <dbReference type="ARBA" id="ARBA00022989"/>
    </source>
</evidence>
<dbReference type="PANTHER" id="PTHR45695">
    <property type="entry name" value="LEUCOKININ RECEPTOR-RELATED"/>
    <property type="match status" value="1"/>
</dbReference>
<dbReference type="PRINTS" id="PR00237">
    <property type="entry name" value="GPCRRHODOPSN"/>
</dbReference>
<evidence type="ECO:0000256" key="5">
    <source>
        <dbReference type="ARBA" id="ARBA00023136"/>
    </source>
</evidence>
<dbReference type="EMBL" id="KB096900">
    <property type="protein sequence ID" value="ESO00662.1"/>
    <property type="molecule type" value="Genomic_DNA"/>
</dbReference>
<reference evidence="12" key="1">
    <citation type="submission" date="2012-12" db="EMBL/GenBank/DDBJ databases">
        <authorList>
            <person name="Hellsten U."/>
            <person name="Grimwood J."/>
            <person name="Chapman J.A."/>
            <person name="Shapiro H."/>
            <person name="Aerts A."/>
            <person name="Otillar R.P."/>
            <person name="Terry A.Y."/>
            <person name="Boore J.L."/>
            <person name="Simakov O."/>
            <person name="Marletaz F."/>
            <person name="Cho S.-J."/>
            <person name="Edsinger-Gonzales E."/>
            <person name="Havlak P."/>
            <person name="Kuo D.-H."/>
            <person name="Larsson T."/>
            <person name="Lv J."/>
            <person name="Arendt D."/>
            <person name="Savage R."/>
            <person name="Osoegawa K."/>
            <person name="de Jong P."/>
            <person name="Lindberg D.R."/>
            <person name="Seaver E.C."/>
            <person name="Weisblat D.A."/>
            <person name="Putnam N.H."/>
            <person name="Grigoriev I.V."/>
            <person name="Rokhsar D.S."/>
        </authorList>
    </citation>
    <scope>NUCLEOTIDE SEQUENCE</scope>
</reference>
<evidence type="ECO:0000256" key="4">
    <source>
        <dbReference type="ARBA" id="ARBA00023040"/>
    </source>
</evidence>
<dbReference type="HOGENOM" id="CLU_954022_0_0_1"/>
<dbReference type="eggNOG" id="KOG3656">
    <property type="taxonomic scope" value="Eukaryota"/>
</dbReference>
<evidence type="ECO:0000313" key="11">
    <source>
        <dbReference type="EnsemblMetazoa" id="HelroP175643"/>
    </source>
</evidence>
<reference evidence="10 12" key="2">
    <citation type="journal article" date="2013" name="Nature">
        <title>Insights into bilaterian evolution from three spiralian genomes.</title>
        <authorList>
            <person name="Simakov O."/>
            <person name="Marletaz F."/>
            <person name="Cho S.J."/>
            <person name="Edsinger-Gonzales E."/>
            <person name="Havlak P."/>
            <person name="Hellsten U."/>
            <person name="Kuo D.H."/>
            <person name="Larsson T."/>
            <person name="Lv J."/>
            <person name="Arendt D."/>
            <person name="Savage R."/>
            <person name="Osoegawa K."/>
            <person name="de Jong P."/>
            <person name="Grimwood J."/>
            <person name="Chapman J.A."/>
            <person name="Shapiro H."/>
            <person name="Aerts A."/>
            <person name="Otillar R.P."/>
            <person name="Terry A.Y."/>
            <person name="Boore J.L."/>
            <person name="Grigoriev I.V."/>
            <person name="Lindberg D.R."/>
            <person name="Seaver E.C."/>
            <person name="Weisblat D.A."/>
            <person name="Putnam N.H."/>
            <person name="Rokhsar D.S."/>
        </authorList>
    </citation>
    <scope>NUCLEOTIDE SEQUENCE</scope>
</reference>
<dbReference type="GO" id="GO:0007186">
    <property type="term" value="P:G protein-coupled receptor signaling pathway"/>
    <property type="evidence" value="ECO:0000318"/>
    <property type="project" value="GO_Central"/>
</dbReference>
<dbReference type="Gene3D" id="1.20.1070.10">
    <property type="entry name" value="Rhodopsin 7-helix transmembrane proteins"/>
    <property type="match status" value="1"/>
</dbReference>
<organism evidence="11 12">
    <name type="scientific">Helobdella robusta</name>
    <name type="common">Californian leech</name>
    <dbReference type="NCBI Taxonomy" id="6412"/>
    <lineage>
        <taxon>Eukaryota</taxon>
        <taxon>Metazoa</taxon>
        <taxon>Spiralia</taxon>
        <taxon>Lophotrochozoa</taxon>
        <taxon>Annelida</taxon>
        <taxon>Clitellata</taxon>
        <taxon>Hirudinea</taxon>
        <taxon>Rhynchobdellida</taxon>
        <taxon>Glossiphoniidae</taxon>
        <taxon>Helobdella</taxon>
    </lineage>
</organism>
<feature type="transmembrane region" description="Helical" evidence="8">
    <location>
        <begin position="192"/>
        <end position="210"/>
    </location>
</feature>
<keyword evidence="12" id="KW-1185">Reference proteome</keyword>
<protein>
    <recommendedName>
        <fullName evidence="9">G-protein coupled receptors family 1 profile domain-containing protein</fullName>
    </recommendedName>
</protein>
<keyword evidence="7" id="KW-0807">Transducer</keyword>
<keyword evidence="4" id="KW-0297">G-protein coupled receptor</keyword>
<evidence type="ECO:0000313" key="12">
    <source>
        <dbReference type="Proteomes" id="UP000015101"/>
    </source>
</evidence>
<keyword evidence="2 8" id="KW-0812">Transmembrane</keyword>
<evidence type="ECO:0000256" key="8">
    <source>
        <dbReference type="SAM" id="Phobius"/>
    </source>
</evidence>
<dbReference type="FunFam" id="1.20.1070.10:FF:000950">
    <property type="entry name" value="Neuropeptide FF receptor 1"/>
    <property type="match status" value="1"/>
</dbReference>
<dbReference type="AlphaFoldDB" id="T1F9G6"/>
<dbReference type="PANTHER" id="PTHR45695:SF15">
    <property type="entry name" value="OPSIN RH2"/>
    <property type="match status" value="1"/>
</dbReference>
<dbReference type="InParanoid" id="T1F9G6"/>
<keyword evidence="6" id="KW-0675">Receptor</keyword>
<evidence type="ECO:0000256" key="1">
    <source>
        <dbReference type="ARBA" id="ARBA00004141"/>
    </source>
</evidence>
<dbReference type="STRING" id="6412.T1F9G6"/>
<accession>T1F9G6</accession>
<reference evidence="11" key="3">
    <citation type="submission" date="2015-06" db="UniProtKB">
        <authorList>
            <consortium name="EnsemblMetazoa"/>
        </authorList>
    </citation>
    <scope>IDENTIFICATION</scope>
</reference>
<dbReference type="KEGG" id="hro:HELRODRAFT_175643"/>
<sequence length="292" mass="32367">MYFNESDVILATTATTITATTITTTDTTTADDVTTAAATTTLASFLPSSSLNTSKPFSPMFSYEQFLNGGAESYFSYDNNHKISYVNNNNISSVSNNSITLCNIHYNDNKSYNYNCYDDDSSSHKNVTNVTTHSATNGQHVIEYLDYTQIDAIRYLFIVIYVIIISIAIIGNLLIIWVILRNCHMRTITNCYIVNLAASDVLVATFVMPLKLVEYTTSGWGGGGGGLVSDRLCSFTYMAQPVFVFSSVITLMCISMERKTDFFATTMVPKTNDCHLNGSLNFIYAFLDHIII</sequence>
<evidence type="ECO:0000256" key="6">
    <source>
        <dbReference type="ARBA" id="ARBA00023170"/>
    </source>
</evidence>
<dbReference type="EMBL" id="AMQM01005384">
    <property type="status" value="NOT_ANNOTATED_CDS"/>
    <property type="molecule type" value="Genomic_DNA"/>
</dbReference>
<feature type="transmembrane region" description="Helical" evidence="8">
    <location>
        <begin position="235"/>
        <end position="254"/>
    </location>
</feature>
<feature type="transmembrane region" description="Helical" evidence="8">
    <location>
        <begin position="155"/>
        <end position="180"/>
    </location>
</feature>
<name>T1F9G6_HELRO</name>
<evidence type="ECO:0000256" key="2">
    <source>
        <dbReference type="ARBA" id="ARBA00022692"/>
    </source>
</evidence>
<evidence type="ECO:0000259" key="9">
    <source>
        <dbReference type="PROSITE" id="PS50262"/>
    </source>
</evidence>
<dbReference type="SUPFAM" id="SSF81321">
    <property type="entry name" value="Family A G protein-coupled receptor-like"/>
    <property type="match status" value="1"/>
</dbReference>
<gene>
    <name evidence="11" type="primary">20205465</name>
    <name evidence="10" type="ORF">HELRODRAFT_175643</name>
</gene>
<dbReference type="GO" id="GO:0005886">
    <property type="term" value="C:plasma membrane"/>
    <property type="evidence" value="ECO:0000318"/>
    <property type="project" value="GO_Central"/>
</dbReference>
<evidence type="ECO:0000313" key="10">
    <source>
        <dbReference type="EMBL" id="ESO00662.1"/>
    </source>
</evidence>
<dbReference type="GO" id="GO:0004930">
    <property type="term" value="F:G protein-coupled receptor activity"/>
    <property type="evidence" value="ECO:0000318"/>
    <property type="project" value="GO_Central"/>
</dbReference>
<dbReference type="InterPro" id="IPR017452">
    <property type="entry name" value="GPCR_Rhodpsn_7TM"/>
</dbReference>
<dbReference type="GeneID" id="20205465"/>
<proteinExistence type="predicted"/>
<evidence type="ECO:0000256" key="7">
    <source>
        <dbReference type="ARBA" id="ARBA00023224"/>
    </source>
</evidence>
<keyword evidence="5 8" id="KW-0472">Membrane</keyword>
<dbReference type="Pfam" id="PF00001">
    <property type="entry name" value="7tm_1"/>
    <property type="match status" value="1"/>
</dbReference>
<dbReference type="Proteomes" id="UP000015101">
    <property type="component" value="Unassembled WGS sequence"/>
</dbReference>
<keyword evidence="3 8" id="KW-1133">Transmembrane helix</keyword>
<dbReference type="RefSeq" id="XP_009021299.1">
    <property type="nucleotide sequence ID" value="XM_009023051.1"/>
</dbReference>
<feature type="domain" description="G-protein coupled receptors family 1 profile" evidence="9">
    <location>
        <begin position="171"/>
        <end position="258"/>
    </location>
</feature>
<dbReference type="OrthoDB" id="2101615at2759"/>
<dbReference type="PROSITE" id="PS50262">
    <property type="entry name" value="G_PROTEIN_RECEP_F1_2"/>
    <property type="match status" value="1"/>
</dbReference>
<dbReference type="InterPro" id="IPR000276">
    <property type="entry name" value="GPCR_Rhodpsn"/>
</dbReference>
<dbReference type="CTD" id="20205465"/>
<comment type="subcellular location">
    <subcellularLocation>
        <location evidence="1">Membrane</location>
        <topology evidence="1">Multi-pass membrane protein</topology>
    </subcellularLocation>
</comment>